<dbReference type="AlphaFoldDB" id="A0A8J3WIW6"/>
<accession>A0A8J3WIW6</accession>
<keyword evidence="2" id="KW-1185">Reference proteome</keyword>
<protein>
    <submittedName>
        <fullName evidence="1">Uncharacterized protein</fullName>
    </submittedName>
</protein>
<organism evidence="1 2">
    <name type="scientific">Planobispora siamensis</name>
    <dbReference type="NCBI Taxonomy" id="936338"/>
    <lineage>
        <taxon>Bacteria</taxon>
        <taxon>Bacillati</taxon>
        <taxon>Actinomycetota</taxon>
        <taxon>Actinomycetes</taxon>
        <taxon>Streptosporangiales</taxon>
        <taxon>Streptosporangiaceae</taxon>
        <taxon>Planobispora</taxon>
    </lineage>
</organism>
<dbReference type="RefSeq" id="WP_204064467.1">
    <property type="nucleotide sequence ID" value="NZ_BOOJ01000025.1"/>
</dbReference>
<name>A0A8J3WIW6_9ACTN</name>
<reference evidence="1 2" key="1">
    <citation type="submission" date="2021-01" db="EMBL/GenBank/DDBJ databases">
        <title>Whole genome shotgun sequence of Planobispora siamensis NBRC 107568.</title>
        <authorList>
            <person name="Komaki H."/>
            <person name="Tamura T."/>
        </authorList>
    </citation>
    <scope>NUCLEOTIDE SEQUENCE [LARGE SCALE GENOMIC DNA]</scope>
    <source>
        <strain evidence="1 2">NBRC 107568</strain>
    </source>
</reference>
<gene>
    <name evidence="1" type="ORF">Psi01_28690</name>
</gene>
<proteinExistence type="predicted"/>
<dbReference type="EMBL" id="BOOJ01000025">
    <property type="protein sequence ID" value="GIH92239.1"/>
    <property type="molecule type" value="Genomic_DNA"/>
</dbReference>
<sequence>MIDLVGLVRDFAGLPRPREDNANRLEAWMAIAHAAEPPYVHAFILGLDQDHDAVRAAVTLPFRDVMRGGLRERRCGANNQPWFI</sequence>
<dbReference type="Proteomes" id="UP000619788">
    <property type="component" value="Unassembled WGS sequence"/>
</dbReference>
<comment type="caution">
    <text evidence="1">The sequence shown here is derived from an EMBL/GenBank/DDBJ whole genome shotgun (WGS) entry which is preliminary data.</text>
</comment>
<evidence type="ECO:0000313" key="1">
    <source>
        <dbReference type="EMBL" id="GIH92239.1"/>
    </source>
</evidence>
<evidence type="ECO:0000313" key="2">
    <source>
        <dbReference type="Proteomes" id="UP000619788"/>
    </source>
</evidence>